<dbReference type="AlphaFoldDB" id="C0P2H0"/>
<reference evidence="2" key="2">
    <citation type="submission" date="2012-06" db="EMBL/GenBank/DDBJ databases">
        <authorList>
            <person name="Yu Y."/>
            <person name="Currie J."/>
            <person name="Lomeli R."/>
            <person name="Angelova A."/>
            <person name="Collura K."/>
            <person name="Wissotski M."/>
            <person name="Campos D."/>
            <person name="Kudrna D."/>
            <person name="Golser W."/>
            <person name="Ashely E."/>
            <person name="Descour A."/>
            <person name="Fernandes J."/>
            <person name="Soderlund C."/>
            <person name="Walbot V."/>
        </authorList>
    </citation>
    <scope>NUCLEOTIDE SEQUENCE</scope>
    <source>
        <strain evidence="2">B73</strain>
    </source>
</reference>
<dbReference type="EMBL" id="BT062489">
    <property type="protein sequence ID" value="ACN27186.1"/>
    <property type="molecule type" value="mRNA"/>
</dbReference>
<accession>C0P2H0</accession>
<feature type="region of interest" description="Disordered" evidence="1">
    <location>
        <begin position="1"/>
        <end position="27"/>
    </location>
</feature>
<organism evidence="2">
    <name type="scientific">Zea mays</name>
    <name type="common">Maize</name>
    <dbReference type="NCBI Taxonomy" id="4577"/>
    <lineage>
        <taxon>Eukaryota</taxon>
        <taxon>Viridiplantae</taxon>
        <taxon>Streptophyta</taxon>
        <taxon>Embryophyta</taxon>
        <taxon>Tracheophyta</taxon>
        <taxon>Spermatophyta</taxon>
        <taxon>Magnoliopsida</taxon>
        <taxon>Liliopsida</taxon>
        <taxon>Poales</taxon>
        <taxon>Poaceae</taxon>
        <taxon>PACMAD clade</taxon>
        <taxon>Panicoideae</taxon>
        <taxon>Andropogonodae</taxon>
        <taxon>Andropogoneae</taxon>
        <taxon>Tripsacinae</taxon>
        <taxon>Zea</taxon>
    </lineage>
</organism>
<proteinExistence type="evidence at transcript level"/>
<protein>
    <submittedName>
        <fullName evidence="2">Uncharacterized protein</fullName>
    </submittedName>
</protein>
<name>C0P2H0_MAIZE</name>
<reference evidence="2" key="1">
    <citation type="journal article" date="2009" name="PLoS Genet.">
        <title>Sequencing, mapping, and analysis of 27,455 maize full-length cDNAs.</title>
        <authorList>
            <person name="Soderlund C."/>
            <person name="Descour A."/>
            <person name="Kudrna D."/>
            <person name="Bomhoff M."/>
            <person name="Boyd L."/>
            <person name="Currie J."/>
            <person name="Angelova A."/>
            <person name="Collura K."/>
            <person name="Wissotski M."/>
            <person name="Ashley E."/>
            <person name="Morrow D."/>
            <person name="Fernandes J."/>
            <person name="Walbot V."/>
            <person name="Yu Y."/>
        </authorList>
    </citation>
    <scope>NUCLEOTIDE SEQUENCE</scope>
    <source>
        <strain evidence="2">B73</strain>
    </source>
</reference>
<sequence length="72" mass="7932">MEKGIQGELGAFSIESPSMGAAHPPPNAGGASRFISCFMHKRKLLTGALTNSSVAKIAWFHRETYHIWRFLS</sequence>
<evidence type="ECO:0000256" key="1">
    <source>
        <dbReference type="SAM" id="MobiDB-lite"/>
    </source>
</evidence>
<evidence type="ECO:0000313" key="2">
    <source>
        <dbReference type="EMBL" id="ACN27186.1"/>
    </source>
</evidence>